<dbReference type="GO" id="GO:0016926">
    <property type="term" value="P:protein desumoylation"/>
    <property type="evidence" value="ECO:0007669"/>
    <property type="project" value="TreeGrafter"/>
</dbReference>
<reference evidence="6 7" key="1">
    <citation type="submission" date="2016-03" db="EMBL/GenBank/DDBJ databases">
        <title>Cyphomyrmex costatus WGS genome.</title>
        <authorList>
            <person name="Nygaard S."/>
            <person name="Hu H."/>
            <person name="Boomsma J."/>
            <person name="Zhang G."/>
        </authorList>
    </citation>
    <scope>NUCLEOTIDE SEQUENCE [LARGE SCALE GENOMIC DNA]</scope>
    <source>
        <strain evidence="6">MS0001</strain>
        <tissue evidence="6">Whole body</tissue>
    </source>
</reference>
<feature type="domain" description="Ubiquitin-like protease family profile" evidence="5">
    <location>
        <begin position="1"/>
        <end position="96"/>
    </location>
</feature>
<comment type="similarity">
    <text evidence="1">Belongs to the peptidase C48 family.</text>
</comment>
<organism evidence="6 7">
    <name type="scientific">Cyphomyrmex costatus</name>
    <dbReference type="NCBI Taxonomy" id="456900"/>
    <lineage>
        <taxon>Eukaryota</taxon>
        <taxon>Metazoa</taxon>
        <taxon>Ecdysozoa</taxon>
        <taxon>Arthropoda</taxon>
        <taxon>Hexapoda</taxon>
        <taxon>Insecta</taxon>
        <taxon>Pterygota</taxon>
        <taxon>Neoptera</taxon>
        <taxon>Endopterygota</taxon>
        <taxon>Hymenoptera</taxon>
        <taxon>Apocrita</taxon>
        <taxon>Aculeata</taxon>
        <taxon>Formicoidea</taxon>
        <taxon>Formicidae</taxon>
        <taxon>Myrmicinae</taxon>
        <taxon>Cyphomyrmex</taxon>
    </lineage>
</organism>
<dbReference type="SUPFAM" id="SSF54001">
    <property type="entry name" value="Cysteine proteinases"/>
    <property type="match status" value="1"/>
</dbReference>
<name>A0A151K1U9_9HYME</name>
<dbReference type="PANTHER" id="PTHR12606">
    <property type="entry name" value="SENTRIN/SUMO-SPECIFIC PROTEASE"/>
    <property type="match status" value="1"/>
</dbReference>
<dbReference type="Gene3D" id="3.40.395.10">
    <property type="entry name" value="Adenoviral Proteinase, Chain A"/>
    <property type="match status" value="1"/>
</dbReference>
<accession>A0A151K1U9</accession>
<proteinExistence type="inferred from homology"/>
<dbReference type="Pfam" id="PF02902">
    <property type="entry name" value="Peptidase_C48"/>
    <property type="match status" value="1"/>
</dbReference>
<evidence type="ECO:0000256" key="4">
    <source>
        <dbReference type="ARBA" id="ARBA00022807"/>
    </source>
</evidence>
<dbReference type="InterPro" id="IPR038765">
    <property type="entry name" value="Papain-like_cys_pep_sf"/>
</dbReference>
<comment type="caution">
    <text evidence="6">The sequence shown here is derived from an EMBL/GenBank/DDBJ whole genome shotgun (WGS) entry which is preliminary data.</text>
</comment>
<keyword evidence="3" id="KW-0378">Hydrolase</keyword>
<dbReference type="InterPro" id="IPR003653">
    <property type="entry name" value="Peptidase_C48_C"/>
</dbReference>
<dbReference type="AlphaFoldDB" id="A0A151K1U9"/>
<dbReference type="GO" id="GO:0016929">
    <property type="term" value="F:deSUMOylase activity"/>
    <property type="evidence" value="ECO:0007669"/>
    <property type="project" value="TreeGrafter"/>
</dbReference>
<gene>
    <name evidence="6" type="ORF">ALC62_00030</name>
</gene>
<evidence type="ECO:0000313" key="7">
    <source>
        <dbReference type="Proteomes" id="UP000078542"/>
    </source>
</evidence>
<dbReference type="PANTHER" id="PTHR12606:SF141">
    <property type="entry name" value="GH15225P-RELATED"/>
    <property type="match status" value="1"/>
</dbReference>
<evidence type="ECO:0000259" key="5">
    <source>
        <dbReference type="PROSITE" id="PS50600"/>
    </source>
</evidence>
<keyword evidence="4" id="KW-0788">Thiol protease</keyword>
<sequence>IWLLPLRNQSHWTLFVVIFPHKCIVYLDSLHCTPSKDIVTKLCGFIEKLHMRKDTPKFIWSEWTLYCPNDIPSQISSQGDIGGNCGIHLCVWTFIICSSRYLAFVEEDMSNARKWIMQFIIDGHKEWRNKIMPNNKTKTVNTMLCRPDLY</sequence>
<dbReference type="GO" id="GO:0005634">
    <property type="term" value="C:nucleus"/>
    <property type="evidence" value="ECO:0007669"/>
    <property type="project" value="TreeGrafter"/>
</dbReference>
<dbReference type="STRING" id="456900.A0A151K1U9"/>
<dbReference type="EMBL" id="LKEX01008438">
    <property type="protein sequence ID" value="KYN50003.1"/>
    <property type="molecule type" value="Genomic_DNA"/>
</dbReference>
<protein>
    <submittedName>
        <fullName evidence="6">Sentrin-specific protease 2</fullName>
    </submittedName>
</protein>
<evidence type="ECO:0000313" key="6">
    <source>
        <dbReference type="EMBL" id="KYN50003.1"/>
    </source>
</evidence>
<evidence type="ECO:0000256" key="3">
    <source>
        <dbReference type="ARBA" id="ARBA00022801"/>
    </source>
</evidence>
<evidence type="ECO:0000256" key="1">
    <source>
        <dbReference type="ARBA" id="ARBA00005234"/>
    </source>
</evidence>
<keyword evidence="2 6" id="KW-0645">Protease</keyword>
<feature type="non-terminal residue" evidence="6">
    <location>
        <position position="1"/>
    </location>
</feature>
<keyword evidence="7" id="KW-1185">Reference proteome</keyword>
<dbReference type="PROSITE" id="PS50600">
    <property type="entry name" value="ULP_PROTEASE"/>
    <property type="match status" value="1"/>
</dbReference>
<dbReference type="GO" id="GO:0006508">
    <property type="term" value="P:proteolysis"/>
    <property type="evidence" value="ECO:0007669"/>
    <property type="project" value="UniProtKB-KW"/>
</dbReference>
<evidence type="ECO:0000256" key="2">
    <source>
        <dbReference type="ARBA" id="ARBA00022670"/>
    </source>
</evidence>
<dbReference type="Proteomes" id="UP000078542">
    <property type="component" value="Unassembled WGS sequence"/>
</dbReference>